<organism evidence="1 2">
    <name type="scientific">Rugosimonospora acidiphila</name>
    <dbReference type="NCBI Taxonomy" id="556531"/>
    <lineage>
        <taxon>Bacteria</taxon>
        <taxon>Bacillati</taxon>
        <taxon>Actinomycetota</taxon>
        <taxon>Actinomycetes</taxon>
        <taxon>Micromonosporales</taxon>
        <taxon>Micromonosporaceae</taxon>
        <taxon>Rugosimonospora</taxon>
    </lineage>
</organism>
<evidence type="ECO:0000313" key="2">
    <source>
        <dbReference type="Proteomes" id="UP001501570"/>
    </source>
</evidence>
<gene>
    <name evidence="1" type="ORF">GCM10023322_11010</name>
</gene>
<dbReference type="Gene3D" id="2.60.120.10">
    <property type="entry name" value="Jelly Rolls"/>
    <property type="match status" value="1"/>
</dbReference>
<comment type="caution">
    <text evidence="1">The sequence shown here is derived from an EMBL/GenBank/DDBJ whole genome shotgun (WGS) entry which is preliminary data.</text>
</comment>
<proteinExistence type="predicted"/>
<dbReference type="InterPro" id="IPR011051">
    <property type="entry name" value="RmlC_Cupin_sf"/>
</dbReference>
<dbReference type="SUPFAM" id="SSF51182">
    <property type="entry name" value="RmlC-like cupins"/>
    <property type="match status" value="1"/>
</dbReference>
<dbReference type="Proteomes" id="UP001501570">
    <property type="component" value="Unassembled WGS sequence"/>
</dbReference>
<keyword evidence="2" id="KW-1185">Reference proteome</keyword>
<dbReference type="InterPro" id="IPR014710">
    <property type="entry name" value="RmlC-like_jellyroll"/>
</dbReference>
<sequence>MSPDPVPGAAGPFPGGTAVTQLAVYDWSSPDGLRGGSAHVHLACTEGYVVLGGHGRLQTLGPDGYRETSLTPMTVAWFSPGVIHRLINDGDLRILVVMQNGGLPEAGDAVLTFPPEQLTDPATYRRTASLADPARVYATDRDAASHRKNLAVQGFLRLRERVAEQGPGALDEFYRAAGALVADQLEAWRELWSAGAMAAATRTGEQLDALAQGDLRHLRAGGLTVVDPPEERRYGMCGRLTVYEA</sequence>
<name>A0ABP9RMQ8_9ACTN</name>
<accession>A0ABP9RMQ8</accession>
<dbReference type="EMBL" id="BAABJQ010000003">
    <property type="protein sequence ID" value="GAA5179918.1"/>
    <property type="molecule type" value="Genomic_DNA"/>
</dbReference>
<protein>
    <submittedName>
        <fullName evidence="1">Cupin domain-containing protein</fullName>
    </submittedName>
</protein>
<evidence type="ECO:0000313" key="1">
    <source>
        <dbReference type="EMBL" id="GAA5179918.1"/>
    </source>
</evidence>
<reference evidence="2" key="1">
    <citation type="journal article" date="2019" name="Int. J. Syst. Evol. Microbiol.">
        <title>The Global Catalogue of Microorganisms (GCM) 10K type strain sequencing project: providing services to taxonomists for standard genome sequencing and annotation.</title>
        <authorList>
            <consortium name="The Broad Institute Genomics Platform"/>
            <consortium name="The Broad Institute Genome Sequencing Center for Infectious Disease"/>
            <person name="Wu L."/>
            <person name="Ma J."/>
        </authorList>
    </citation>
    <scope>NUCLEOTIDE SEQUENCE [LARGE SCALE GENOMIC DNA]</scope>
    <source>
        <strain evidence="2">JCM 18304</strain>
    </source>
</reference>
<dbReference type="RefSeq" id="WP_345626696.1">
    <property type="nucleotide sequence ID" value="NZ_BAABJQ010000003.1"/>
</dbReference>